<dbReference type="PANTHER" id="PTHR48145:SF5">
    <property type="entry name" value="NUCLEAR ENVELOPE-ASSOCIATED PROTEIN 2"/>
    <property type="match status" value="1"/>
</dbReference>
<accession>A0AAD3RX59</accession>
<reference evidence="2" key="1">
    <citation type="submission" date="2023-05" db="EMBL/GenBank/DDBJ databases">
        <title>Nepenthes gracilis genome sequencing.</title>
        <authorList>
            <person name="Fukushima K."/>
        </authorList>
    </citation>
    <scope>NUCLEOTIDE SEQUENCE</scope>
    <source>
        <strain evidence="2">SING2019-196</strain>
    </source>
</reference>
<dbReference type="PANTHER" id="PTHR48145">
    <property type="entry name" value="NUCLEAR ENVELOPE-ASSOCIATED PROTEIN 1"/>
    <property type="match status" value="1"/>
</dbReference>
<evidence type="ECO:0000256" key="1">
    <source>
        <dbReference type="SAM" id="Coils"/>
    </source>
</evidence>
<comment type="caution">
    <text evidence="2">The sequence shown here is derived from an EMBL/GenBank/DDBJ whole genome shotgun (WGS) entry which is preliminary data.</text>
</comment>
<keyword evidence="3" id="KW-1185">Reference proteome</keyword>
<name>A0AAD3RX59_NEPGR</name>
<gene>
    <name evidence="2" type="ORF">Nepgr_001648</name>
</gene>
<evidence type="ECO:0000313" key="3">
    <source>
        <dbReference type="Proteomes" id="UP001279734"/>
    </source>
</evidence>
<organism evidence="2 3">
    <name type="scientific">Nepenthes gracilis</name>
    <name type="common">Slender pitcher plant</name>
    <dbReference type="NCBI Taxonomy" id="150966"/>
    <lineage>
        <taxon>Eukaryota</taxon>
        <taxon>Viridiplantae</taxon>
        <taxon>Streptophyta</taxon>
        <taxon>Embryophyta</taxon>
        <taxon>Tracheophyta</taxon>
        <taxon>Spermatophyta</taxon>
        <taxon>Magnoliopsida</taxon>
        <taxon>eudicotyledons</taxon>
        <taxon>Gunneridae</taxon>
        <taxon>Pentapetalae</taxon>
        <taxon>Caryophyllales</taxon>
        <taxon>Nepenthaceae</taxon>
        <taxon>Nepenthes</taxon>
    </lineage>
</organism>
<feature type="coiled-coil region" evidence="1">
    <location>
        <begin position="26"/>
        <end position="273"/>
    </location>
</feature>
<sequence>MTSNSDRPTSSSLPSLALARDIDPLLKDLSEKKQSFKRNVVSLAAELKDVRNRLALKEQSYAKETLTRQEVEAKAKNMEQEIRRLQKSLEERNGQIEASTSAAEKYLKELDVLRSQLTATQAMADASAVSAQSAQLQCLSLLKELDEKNSLLKEHESRVLMLAEQFDSLQMDLQARKSSQKQLKDEVARVERDIMEAVAKAEAAKDCELRKMLEEISPKNLEEMNKLLAVKDEEIAKLKDEIRISSFHWKQKTKEMEAQIEKHRRADQELKKRVLKMEFCLQEARSQTRKLQRVGERSDKAIKELRDQLATKQQGAAESCEKQNFWESSRFKILVSMSMLVLVLFSKSY</sequence>
<dbReference type="Proteomes" id="UP001279734">
    <property type="component" value="Unassembled WGS sequence"/>
</dbReference>
<dbReference type="InterPro" id="IPR049932">
    <property type="entry name" value="NEAP1-4"/>
</dbReference>
<protein>
    <submittedName>
        <fullName evidence="2">Uncharacterized protein</fullName>
    </submittedName>
</protein>
<keyword evidence="1" id="KW-0175">Coiled coil</keyword>
<dbReference type="EMBL" id="BSYO01000001">
    <property type="protein sequence ID" value="GMG99808.1"/>
    <property type="molecule type" value="Genomic_DNA"/>
</dbReference>
<proteinExistence type="predicted"/>
<evidence type="ECO:0000313" key="2">
    <source>
        <dbReference type="EMBL" id="GMG99808.1"/>
    </source>
</evidence>
<dbReference type="AlphaFoldDB" id="A0AAD3RX59"/>